<sequence>MRDDDAEIGFGEIRSWGYQLRRLSALGDSPAGMTRPPLATHTIVPFADHRPCSGAFPISAQPSSGGFPMTSYYAGTGSWLVMMVEGRQEYVAGLVVERLKTPIVEDQQLNLSARSLPRLCRCLTKLAELGRIIFMKRFVVSFSQSAAGPYRAPFDYYLFPRTRLLFIVEALKTSFLTRVLSTYCVPRDLPQCHEHSP</sequence>
<evidence type="ECO:0000313" key="1">
    <source>
        <dbReference type="EMBL" id="MBB6465599.1"/>
    </source>
</evidence>
<protein>
    <submittedName>
        <fullName evidence="1">Uncharacterized protein</fullName>
    </submittedName>
</protein>
<name>A0A8E1WCR6_9HYPH</name>
<accession>A0A8E1WCR6</accession>
<reference evidence="1 2" key="1">
    <citation type="submission" date="2020-08" db="EMBL/GenBank/DDBJ databases">
        <title>Genomic Encyclopedia of Type Strains, Phase IV (KMG-IV): sequencing the most valuable type-strain genomes for metagenomic binning, comparative biology and taxonomic classification.</title>
        <authorList>
            <person name="Goeker M."/>
        </authorList>
    </citation>
    <scope>NUCLEOTIDE SEQUENCE [LARGE SCALE GENOMIC DNA]</scope>
    <source>
        <strain evidence="1 2">DSM 17454</strain>
    </source>
</reference>
<dbReference type="Proteomes" id="UP000532373">
    <property type="component" value="Unassembled WGS sequence"/>
</dbReference>
<evidence type="ECO:0000313" key="2">
    <source>
        <dbReference type="Proteomes" id="UP000532373"/>
    </source>
</evidence>
<organism evidence="1 2">
    <name type="scientific">Aminobacter carboxidus</name>
    <dbReference type="NCBI Taxonomy" id="376165"/>
    <lineage>
        <taxon>Bacteria</taxon>
        <taxon>Pseudomonadati</taxon>
        <taxon>Pseudomonadota</taxon>
        <taxon>Alphaproteobacteria</taxon>
        <taxon>Hyphomicrobiales</taxon>
        <taxon>Phyllobacteriaceae</taxon>
        <taxon>Aminobacter</taxon>
    </lineage>
</organism>
<dbReference type="AlphaFoldDB" id="A0A8E1WCR6"/>
<dbReference type="EMBL" id="JACHGI010000002">
    <property type="protein sequence ID" value="MBB6465599.1"/>
    <property type="molecule type" value="Genomic_DNA"/>
</dbReference>
<proteinExistence type="predicted"/>
<comment type="caution">
    <text evidence="1">The sequence shown here is derived from an EMBL/GenBank/DDBJ whole genome shotgun (WGS) entry which is preliminary data.</text>
</comment>
<gene>
    <name evidence="1" type="ORF">HNQ96_001457</name>
</gene>